<proteinExistence type="predicted"/>
<reference evidence="1" key="1">
    <citation type="submission" date="2013-07" db="EMBL/GenBank/DDBJ databases">
        <title>The genome of Eucalyptus grandis.</title>
        <authorList>
            <person name="Schmutz J."/>
            <person name="Hayes R."/>
            <person name="Myburg A."/>
            <person name="Tuskan G."/>
            <person name="Grattapaglia D."/>
            <person name="Rokhsar D.S."/>
        </authorList>
    </citation>
    <scope>NUCLEOTIDE SEQUENCE</scope>
    <source>
        <tissue evidence="1">Leaf extractions</tissue>
    </source>
</reference>
<organism evidence="1">
    <name type="scientific">Eucalyptus grandis</name>
    <name type="common">Flooded gum</name>
    <dbReference type="NCBI Taxonomy" id="71139"/>
    <lineage>
        <taxon>Eukaryota</taxon>
        <taxon>Viridiplantae</taxon>
        <taxon>Streptophyta</taxon>
        <taxon>Embryophyta</taxon>
        <taxon>Tracheophyta</taxon>
        <taxon>Spermatophyta</taxon>
        <taxon>Magnoliopsida</taxon>
        <taxon>eudicotyledons</taxon>
        <taxon>Gunneridae</taxon>
        <taxon>Pentapetalae</taxon>
        <taxon>rosids</taxon>
        <taxon>malvids</taxon>
        <taxon>Myrtales</taxon>
        <taxon>Myrtaceae</taxon>
        <taxon>Myrtoideae</taxon>
        <taxon>Eucalypteae</taxon>
        <taxon>Eucalyptus</taxon>
    </lineage>
</organism>
<sequence length="88" mass="10309">MEKWQLPEEKFTRLQRRAPAKARDKEDCKKWFLQTEKLSIAPKLYSKLHHISICSKEESCSTYIVFEAGGLPHACHFRCKVTIDGRTK</sequence>
<evidence type="ECO:0000313" key="1">
    <source>
        <dbReference type="EMBL" id="KCW46551.1"/>
    </source>
</evidence>
<name>A0A058ZYW2_EUCGR</name>
<dbReference type="Gramene" id="KCW46551">
    <property type="protein sequence ID" value="KCW46551"/>
    <property type="gene ID" value="EUGRSUZ_K00379"/>
</dbReference>
<dbReference type="AlphaFoldDB" id="A0A058ZYW2"/>
<dbReference type="InParanoid" id="A0A058ZYW2"/>
<accession>A0A058ZYW2</accession>
<gene>
    <name evidence="1" type="ORF">EUGRSUZ_K00379</name>
</gene>
<dbReference type="EMBL" id="KK198763">
    <property type="protein sequence ID" value="KCW46551.1"/>
    <property type="molecule type" value="Genomic_DNA"/>
</dbReference>
<protein>
    <submittedName>
        <fullName evidence="1">Uncharacterized protein</fullName>
    </submittedName>
</protein>